<protein>
    <submittedName>
        <fullName evidence="1">Uncharacterized protein</fullName>
    </submittedName>
</protein>
<comment type="caution">
    <text evidence="1">The sequence shown here is derived from an EMBL/GenBank/DDBJ whole genome shotgun (WGS) entry which is preliminary data.</text>
</comment>
<sequence>MVLELRARKSDTAFNRKKLDRKERDRVEKGIDLFSDDESDFGVASTSVDRSSSTHLKPRHGLLKKKVDIIENPLHRTLVEDPEEVEDDLDLFTKTIQINNIDKIDHAALIKRMHDRFEKKAVKWEYQAAWYARCSFGLNFSILLMQMIQMMFDQLTDLFGIKSHRANAPETYGKLGLPRIGLYRDLDKPSQSFNLNSSIQAMRCLMVALTGLVAGLQMKLKLTEKSEKYRRGAKVYGRLRRISTYYLMLFETGGIIQDVTGLWREAMAKEGSSIPTVKTYLPI</sequence>
<name>A0ABP0G5V6_CLALP</name>
<dbReference type="Proteomes" id="UP001642483">
    <property type="component" value="Unassembled WGS sequence"/>
</dbReference>
<evidence type="ECO:0000313" key="1">
    <source>
        <dbReference type="EMBL" id="CAK8686221.1"/>
    </source>
</evidence>
<evidence type="ECO:0000313" key="2">
    <source>
        <dbReference type="Proteomes" id="UP001642483"/>
    </source>
</evidence>
<proteinExistence type="predicted"/>
<dbReference type="EMBL" id="CAWYQH010000102">
    <property type="protein sequence ID" value="CAK8686221.1"/>
    <property type="molecule type" value="Genomic_DNA"/>
</dbReference>
<reference evidence="1 2" key="1">
    <citation type="submission" date="2024-02" db="EMBL/GenBank/DDBJ databases">
        <authorList>
            <person name="Daric V."/>
            <person name="Darras S."/>
        </authorList>
    </citation>
    <scope>NUCLEOTIDE SEQUENCE [LARGE SCALE GENOMIC DNA]</scope>
</reference>
<gene>
    <name evidence="1" type="ORF">CVLEPA_LOCUS18173</name>
</gene>
<keyword evidence="2" id="KW-1185">Reference proteome</keyword>
<accession>A0ABP0G5V6</accession>
<organism evidence="1 2">
    <name type="scientific">Clavelina lepadiformis</name>
    <name type="common">Light-bulb sea squirt</name>
    <name type="synonym">Ascidia lepadiformis</name>
    <dbReference type="NCBI Taxonomy" id="159417"/>
    <lineage>
        <taxon>Eukaryota</taxon>
        <taxon>Metazoa</taxon>
        <taxon>Chordata</taxon>
        <taxon>Tunicata</taxon>
        <taxon>Ascidiacea</taxon>
        <taxon>Aplousobranchia</taxon>
        <taxon>Clavelinidae</taxon>
        <taxon>Clavelina</taxon>
    </lineage>
</organism>